<comment type="similarity">
    <text evidence="3">Belongs to the beta sliding clamp family.</text>
</comment>
<dbReference type="GO" id="GO:0003677">
    <property type="term" value="F:DNA binding"/>
    <property type="evidence" value="ECO:0007669"/>
    <property type="project" value="UniProtKB-KW"/>
</dbReference>
<evidence type="ECO:0000256" key="4">
    <source>
        <dbReference type="ARBA" id="ARBA00011400"/>
    </source>
</evidence>
<evidence type="ECO:0000256" key="9">
    <source>
        <dbReference type="ARBA" id="ARBA00022932"/>
    </source>
</evidence>
<evidence type="ECO:0000256" key="8">
    <source>
        <dbReference type="ARBA" id="ARBA00022705"/>
    </source>
</evidence>
<comment type="subcellular location">
    <subcellularLocation>
        <location evidence="2">Cytoplasm</location>
    </subcellularLocation>
</comment>
<dbReference type="CDD" id="cd00140">
    <property type="entry name" value="beta_clamp"/>
    <property type="match status" value="1"/>
</dbReference>
<dbReference type="GeneID" id="93529808"/>
<evidence type="ECO:0000256" key="6">
    <source>
        <dbReference type="ARBA" id="ARBA00022679"/>
    </source>
</evidence>
<dbReference type="Pfam" id="PF02768">
    <property type="entry name" value="DNA_pol3_beta_3"/>
    <property type="match status" value="1"/>
</dbReference>
<dbReference type="PANTHER" id="PTHR30478:SF0">
    <property type="entry name" value="BETA SLIDING CLAMP"/>
    <property type="match status" value="1"/>
</dbReference>
<dbReference type="GO" id="GO:0006271">
    <property type="term" value="P:DNA strand elongation involved in DNA replication"/>
    <property type="evidence" value="ECO:0007669"/>
    <property type="project" value="TreeGrafter"/>
</dbReference>
<keyword evidence="5" id="KW-0963">Cytoplasm</keyword>
<dbReference type="GO" id="GO:0005737">
    <property type="term" value="C:cytoplasm"/>
    <property type="evidence" value="ECO:0007669"/>
    <property type="project" value="UniProtKB-SubCell"/>
</dbReference>
<evidence type="ECO:0000313" key="12">
    <source>
        <dbReference type="Proteomes" id="UP000259328"/>
    </source>
</evidence>
<keyword evidence="6 11" id="KW-0808">Transferase</keyword>
<evidence type="ECO:0000256" key="5">
    <source>
        <dbReference type="ARBA" id="ARBA00022490"/>
    </source>
</evidence>
<dbReference type="Gene3D" id="3.70.10.10">
    <property type="match status" value="1"/>
</dbReference>
<keyword evidence="9" id="KW-0239">DNA-directed DNA polymerase</keyword>
<dbReference type="GO" id="GO:0009360">
    <property type="term" value="C:DNA polymerase III complex"/>
    <property type="evidence" value="ECO:0007669"/>
    <property type="project" value="InterPro"/>
</dbReference>
<accession>A0A3B0PQZ7</accession>
<dbReference type="SUPFAM" id="SSF55979">
    <property type="entry name" value="DNA clamp"/>
    <property type="match status" value="3"/>
</dbReference>
<evidence type="ECO:0000256" key="10">
    <source>
        <dbReference type="ARBA" id="ARBA00023125"/>
    </source>
</evidence>
<dbReference type="EC" id="2.7.7.7" evidence="11"/>
<evidence type="ECO:0000256" key="2">
    <source>
        <dbReference type="ARBA" id="ARBA00004496"/>
    </source>
</evidence>
<sequence length="377" mass="43415">MLFHINKKKIEEIIHTLINYTDSSDSFDSNKCFYIKINSDFLHVIANSNSIAAQIKTKVDENKIRLEKKGEILINALMLKDVVSKLEGFITIQEKNNSILIYDVYSRFELSKKQTESFRKVEFDQHDNVFSVESKELKNVIKNASVSPSAANENTTDRRLKYINIKGKKEENKIVLYSTNFSRFSTDSLNVDNVNEFDFLVDAKSLKKLLPQSAPKDVNLFINEDRIGVFYDDIKIFLRVAKEKYLNVDSLFKLSKYTEVLIEKSEFLSLIQKVYFLSSEQKKIYIELNNENQMKLNYEVSEIGKSETISSSLTVNGPKVKVAFNYVYLHDALQTLNEGLVSAKFVLSNDDENKCTRIILKSTENDSNIQIIAALMF</sequence>
<comment type="function">
    <text evidence="1">Confers DNA tethering and processivity to DNA polymerases and other proteins. Acts as a clamp, forming a ring around DNA (a reaction catalyzed by the clamp-loading complex) which diffuses in an ATP-independent manner freely and bidirectionally along dsDNA. Initially characterized for its ability to contact the catalytic subunit of DNA polymerase III (Pol III), a complex, multichain enzyme responsible for most of the replicative synthesis in bacteria; Pol III exhibits 3'-5' exonuclease proofreading activity. The beta chain is required for initiation of replication as well as for processivity of DNA replication.</text>
</comment>
<dbReference type="GO" id="GO:0003887">
    <property type="term" value="F:DNA-directed DNA polymerase activity"/>
    <property type="evidence" value="ECO:0007669"/>
    <property type="project" value="UniProtKB-KW"/>
</dbReference>
<dbReference type="EMBL" id="LS991953">
    <property type="protein sequence ID" value="SYV92291.1"/>
    <property type="molecule type" value="Genomic_DNA"/>
</dbReference>
<dbReference type="Proteomes" id="UP000259328">
    <property type="component" value="Chromosome"/>
</dbReference>
<protein>
    <submittedName>
        <fullName evidence="11">DNA polymerase III beta subunit</fullName>
        <ecNumber evidence="11">2.7.7.7</ecNumber>
    </submittedName>
</protein>
<reference evidence="12" key="1">
    <citation type="submission" date="2018-06" db="EMBL/GenBank/DDBJ databases">
        <authorList>
            <consortium name="Pathogen Informatics"/>
        </authorList>
    </citation>
    <scope>NUCLEOTIDE SEQUENCE [LARGE SCALE GENOMIC DNA]</scope>
    <source>
        <strain evidence="12">NCTC10124</strain>
    </source>
</reference>
<dbReference type="InterPro" id="IPR046938">
    <property type="entry name" value="DNA_clamp_sf"/>
</dbReference>
<dbReference type="InterPro" id="IPR022635">
    <property type="entry name" value="DNA_polIII_beta_C"/>
</dbReference>
<dbReference type="PANTHER" id="PTHR30478">
    <property type="entry name" value="DNA POLYMERASE III SUBUNIT BETA"/>
    <property type="match status" value="1"/>
</dbReference>
<evidence type="ECO:0000313" key="11">
    <source>
        <dbReference type="EMBL" id="SYV92291.1"/>
    </source>
</evidence>
<keyword evidence="7 11" id="KW-0548">Nucleotidyltransferase</keyword>
<evidence type="ECO:0000256" key="3">
    <source>
        <dbReference type="ARBA" id="ARBA00010752"/>
    </source>
</evidence>
<evidence type="ECO:0000256" key="1">
    <source>
        <dbReference type="ARBA" id="ARBA00002266"/>
    </source>
</evidence>
<proteinExistence type="inferred from homology"/>
<keyword evidence="8" id="KW-0235">DNA replication</keyword>
<dbReference type="Gene3D" id="3.10.150.10">
    <property type="entry name" value="DNA Polymerase III, subunit A, domain 2"/>
    <property type="match status" value="1"/>
</dbReference>
<evidence type="ECO:0000256" key="7">
    <source>
        <dbReference type="ARBA" id="ARBA00022695"/>
    </source>
</evidence>
<dbReference type="RefSeq" id="WP_020003053.1">
    <property type="nucleotide sequence ID" value="NZ_CP079705.1"/>
</dbReference>
<keyword evidence="10" id="KW-0238">DNA-binding</keyword>
<organism evidence="11 12">
    <name type="scientific">Mycoplasmopsis synoviae</name>
    <name type="common">Mycoplasma synoviae</name>
    <dbReference type="NCBI Taxonomy" id="2109"/>
    <lineage>
        <taxon>Bacteria</taxon>
        <taxon>Bacillati</taxon>
        <taxon>Mycoplasmatota</taxon>
        <taxon>Mycoplasmoidales</taxon>
        <taxon>Metamycoplasmataceae</taxon>
        <taxon>Mycoplasmopsis</taxon>
    </lineage>
</organism>
<dbReference type="GO" id="GO:0008408">
    <property type="term" value="F:3'-5' exonuclease activity"/>
    <property type="evidence" value="ECO:0007669"/>
    <property type="project" value="InterPro"/>
</dbReference>
<comment type="subunit">
    <text evidence="4">Forms a ring-shaped head-to-tail homodimer around DNA which binds and tethers DNA polymerases and other proteins to the DNA. The DNA replisome complex has a single clamp-loading complex (3 tau and 1 each of delta, delta', psi and chi subunits) which binds 3 Pol III cores (1 core on the leading strand and 2 on the lagging strand) each with a beta sliding clamp dimer. Additional proteins in the replisome are other copies of gamma, psi and chi, Ssb, DNA helicase and RNA primase.</text>
</comment>
<dbReference type="InterPro" id="IPR001001">
    <property type="entry name" value="DNA_polIII_beta"/>
</dbReference>
<dbReference type="SMART" id="SM00480">
    <property type="entry name" value="POL3Bc"/>
    <property type="match status" value="1"/>
</dbReference>
<name>A0A3B0PQZ7_MYCSY</name>
<dbReference type="AlphaFoldDB" id="A0A3B0PQZ7"/>
<gene>
    <name evidence="11" type="primary">dnaN</name>
    <name evidence="11" type="ORF">NCTC10124_00003</name>
</gene>